<organism evidence="2">
    <name type="scientific">Trichoplusia ni single nucleopolyhedrovirus</name>
    <dbReference type="NCBI Taxonomy" id="332054"/>
    <lineage>
        <taxon>Viruses</taxon>
        <taxon>Viruses incertae sedis</taxon>
        <taxon>Naldaviricetes</taxon>
        <taxon>Lefavirales</taxon>
        <taxon>Baculoviridae</taxon>
        <taxon>Alphabaculovirus</taxon>
        <taxon>Alphabaculovirus trini</taxon>
    </lineage>
</organism>
<protein>
    <recommendedName>
        <fullName evidence="3">Ac81-like protein</fullName>
    </recommendedName>
</protein>
<dbReference type="EMBL" id="MH577296">
    <property type="protein sequence ID" value="QBI90298.1"/>
    <property type="molecule type" value="Genomic_DNA"/>
</dbReference>
<evidence type="ECO:0008006" key="3">
    <source>
        <dbReference type="Google" id="ProtNLM"/>
    </source>
</evidence>
<evidence type="ECO:0000313" key="2">
    <source>
        <dbReference type="EMBL" id="QBI90298.1"/>
    </source>
</evidence>
<keyword evidence="1" id="KW-1133">Transmembrane helix</keyword>
<proteinExistence type="predicted"/>
<evidence type="ECO:0000256" key="1">
    <source>
        <dbReference type="SAM" id="Phobius"/>
    </source>
</evidence>
<keyword evidence="1" id="KW-0812">Transmembrane</keyword>
<accession>A0A481V8P7</accession>
<feature type="transmembrane region" description="Helical" evidence="1">
    <location>
        <begin position="154"/>
        <end position="187"/>
    </location>
</feature>
<sequence length="242" mass="28063">MDSDRMQWIIPTAITTAAENYQINDKNLTTTLNRIKYDPELLIHYLFDGLTDSENVNIIKVCKTRVKKTYGTMLAHYYAHIDISNGYSFELHPGSQPKTFQIVHSDGSMIMALVLCDDCCKDELRSFIDGENNFNVAFKNCESILCKRKSMQTVFVSLALVVIVANMFTFSWYFIFLVIFIIAILYINNNYMISDPRIIVCPHKRKSSVYYRHDRNLYYYEPATAEDDIVGRADQKFDVFGQ</sequence>
<dbReference type="Pfam" id="PF05820">
    <property type="entry name" value="Ac81"/>
    <property type="match status" value="1"/>
</dbReference>
<name>A0A481V8P7_9ABAC</name>
<keyword evidence="1" id="KW-0472">Membrane</keyword>
<dbReference type="InterPro" id="IPR008563">
    <property type="entry name" value="AcMNPV_AC81"/>
</dbReference>
<reference evidence="2" key="1">
    <citation type="submission" date="2018-07" db="EMBL/GenBank/DDBJ databases">
        <title>A new Alphabaculovirus highly virulent isolated from Trichoplusia ni (TnSNPV).</title>
        <authorList>
            <person name="Bivian-Hernandez M.D.L.A."/>
            <person name="Del Rincon-Castro M.C."/>
            <person name="Ibarra J.E."/>
        </authorList>
    </citation>
    <scope>NUCLEOTIDE SEQUENCE</scope>
    <source>
        <strain evidence="2">LBIV-4</strain>
    </source>
</reference>